<organism evidence="1 2">
    <name type="scientific">Rhodopirellula maiorica SM1</name>
    <dbReference type="NCBI Taxonomy" id="1265738"/>
    <lineage>
        <taxon>Bacteria</taxon>
        <taxon>Pseudomonadati</taxon>
        <taxon>Planctomycetota</taxon>
        <taxon>Planctomycetia</taxon>
        <taxon>Pirellulales</taxon>
        <taxon>Pirellulaceae</taxon>
        <taxon>Novipirellula</taxon>
    </lineage>
</organism>
<dbReference type="Proteomes" id="UP000011991">
    <property type="component" value="Unassembled WGS sequence"/>
</dbReference>
<protein>
    <submittedName>
        <fullName evidence="1">Uncharacterized protein</fullName>
    </submittedName>
</protein>
<dbReference type="PATRIC" id="fig|1265738.3.peg.1332"/>
<dbReference type="EMBL" id="ANOG01000200">
    <property type="protein sequence ID" value="EMI21737.1"/>
    <property type="molecule type" value="Genomic_DNA"/>
</dbReference>
<dbReference type="AlphaFoldDB" id="M5S279"/>
<reference evidence="1 2" key="1">
    <citation type="journal article" date="2013" name="Mar. Genomics">
        <title>Expression of sulfatases in Rhodopirellula baltica and the diversity of sulfatases in the genus Rhodopirellula.</title>
        <authorList>
            <person name="Wegner C.E."/>
            <person name="Richter-Heitmann T."/>
            <person name="Klindworth A."/>
            <person name="Klockow C."/>
            <person name="Richter M."/>
            <person name="Achstetter T."/>
            <person name="Glockner F.O."/>
            <person name="Harder J."/>
        </authorList>
    </citation>
    <scope>NUCLEOTIDE SEQUENCE [LARGE SCALE GENOMIC DNA]</scope>
    <source>
        <strain evidence="1 2">SM1</strain>
    </source>
</reference>
<evidence type="ECO:0000313" key="1">
    <source>
        <dbReference type="EMBL" id="EMI21737.1"/>
    </source>
</evidence>
<name>M5S279_9BACT</name>
<accession>M5S279</accession>
<gene>
    <name evidence="1" type="ORF">RMSM_01344</name>
</gene>
<proteinExistence type="predicted"/>
<evidence type="ECO:0000313" key="2">
    <source>
        <dbReference type="Proteomes" id="UP000011991"/>
    </source>
</evidence>
<comment type="caution">
    <text evidence="1">The sequence shown here is derived from an EMBL/GenBank/DDBJ whole genome shotgun (WGS) entry which is preliminary data.</text>
</comment>
<sequence length="63" mass="7744">MWIAFPDVTPEMYPRPDDWNAYCNEWTAWYISLPRDERHAYEDCHPEPPGWDSFYRFVSNESR</sequence>
<keyword evidence="2" id="KW-1185">Reference proteome</keyword>